<organism evidence="2 3">
    <name type="scientific">Leishmania tarentolae</name>
    <name type="common">Sauroleishmania tarentolae</name>
    <dbReference type="NCBI Taxonomy" id="5689"/>
    <lineage>
        <taxon>Eukaryota</taxon>
        <taxon>Discoba</taxon>
        <taxon>Euglenozoa</taxon>
        <taxon>Kinetoplastea</taxon>
        <taxon>Metakinetoplastina</taxon>
        <taxon>Trypanosomatida</taxon>
        <taxon>Trypanosomatidae</taxon>
        <taxon>Leishmaniinae</taxon>
        <taxon>Leishmania</taxon>
        <taxon>lizard Leishmania</taxon>
    </lineage>
</organism>
<feature type="compositionally biased region" description="Basic and acidic residues" evidence="1">
    <location>
        <begin position="337"/>
        <end position="348"/>
    </location>
</feature>
<evidence type="ECO:0000313" key="3">
    <source>
        <dbReference type="Proteomes" id="UP000419144"/>
    </source>
</evidence>
<feature type="region of interest" description="Disordered" evidence="1">
    <location>
        <begin position="399"/>
        <end position="425"/>
    </location>
</feature>
<proteinExistence type="predicted"/>
<feature type="compositionally biased region" description="Basic and acidic residues" evidence="1">
    <location>
        <begin position="541"/>
        <end position="551"/>
    </location>
</feature>
<dbReference type="OrthoDB" id="267876at2759"/>
<gene>
    <name evidence="2" type="ORF">LtaPh_2212600</name>
</gene>
<feature type="region of interest" description="Disordered" evidence="1">
    <location>
        <begin position="504"/>
        <end position="574"/>
    </location>
</feature>
<feature type="compositionally biased region" description="Basic and acidic residues" evidence="1">
    <location>
        <begin position="284"/>
        <end position="299"/>
    </location>
</feature>
<feature type="compositionally biased region" description="Basic and acidic residues" evidence="1">
    <location>
        <begin position="402"/>
        <end position="411"/>
    </location>
</feature>
<feature type="region of interest" description="Disordered" evidence="1">
    <location>
        <begin position="1"/>
        <end position="21"/>
    </location>
</feature>
<comment type="caution">
    <text evidence="2">The sequence shown here is derived from an EMBL/GenBank/DDBJ whole genome shotgun (WGS) entry which is preliminary data.</text>
</comment>
<feature type="region of interest" description="Disordered" evidence="1">
    <location>
        <begin position="200"/>
        <end position="361"/>
    </location>
</feature>
<feature type="compositionally biased region" description="Low complexity" evidence="1">
    <location>
        <begin position="267"/>
        <end position="283"/>
    </location>
</feature>
<name>A0A640KHC4_LEITA</name>
<dbReference type="EMBL" id="BLBS01000029">
    <property type="protein sequence ID" value="GET88601.1"/>
    <property type="molecule type" value="Genomic_DNA"/>
</dbReference>
<dbReference type="AlphaFoldDB" id="A0A640KHC4"/>
<feature type="compositionally biased region" description="Polar residues" evidence="1">
    <location>
        <begin position="518"/>
        <end position="537"/>
    </location>
</feature>
<evidence type="ECO:0000313" key="2">
    <source>
        <dbReference type="EMBL" id="GET88601.1"/>
    </source>
</evidence>
<accession>A0A640KHC4</accession>
<sequence length="1130" mass="120965">MSGSTNGSSTSHGSRSCTRSVEVERVHELNASGRTRRACPSASKLRRWGQAPFCVGTSIDDQNVSLLASASDACVRRSSFPTTTSMPLIIRGDAVRRPRASILRDPASEEQRYDRRLTCSSTLQRESLEPTAHTVDDSLMGANNDVSTGGLSCDAVAHEQYSASASPILQMPVATPSEISTVPVEAGVRTYHVNESEAVWRGDGESTRTCPREPWMPSSSFQCPEAAVPLQPIASPPPTSFPVGSHSSVSSSSELAVLQPHPREDSSVASRKPVSSLSSPLLSRLRERAQATPLRDHSGDQAAVAVPDTNDPSSKVLGASCTPSAPTTPVPTAAEQHSNRRTWEDEPRMAASTADGVVGERGDGLLTSKPKAFSAPELQDCVNGARLVTSTVADVSAVSPTTRDERRRRLADAQPSHASTFSFSLPPSSTVSSSWGIARILQLQAHEGWRDALRAALQQDVEVWVRQVYKEQRLLQAQLSVTQSRAAALAKDLQGLHERGLSSASTLLHQSPPADSTDVATSRAAEQSCSDETSGQPRLSHLTDLKLDRPATSEGDGGGSNMRSASEGEAAPTLGSSYTHELEAYVRLLEQHTHALHSEKYELQLRLDQRTSKLALSQQRYLQHYARVLQEKSVLERDYWQATEDVEQLVGMLVVARAAERAAMRRVGELELALEESELRAEALAAALHSQAKENGVCDIKRGAGSVIHITDPISLRADDNECLRCQSGYTSALPPSSAFVSFTEHNETDRSLMSMDALAAASGRTSVGRPCALAWRSMSASSSMYPPLSPDASSLTAESIECTPVRGQATTVGREFGGEAEPPWGRTAYSLSSVPLSATPSPMRTAADVERNSAACSCSPEACAAERLTLCAAGTSSQSQGTSSHAGATLPRPTSLLIADAIASAGATTVASRRLASSQRLDGEGRCDSVSAFTALTTEPASARCASVRRTSVGTSTSVISDNTSVYPPVVSTTTTMRTPRTLARQRCHVLDQIRELCGGEAEGGDCSTTDEHQLLQFRCTLLELELQAKETTHKAEKEAWEAAVHQAEGVVGVMGEVEARVREAAAASEKARHLLHDMSRLWSKFLALEEDEASDDSREAAASAARLVVMDEERKFLLPRSRDGSPLY</sequence>
<keyword evidence="3" id="KW-1185">Reference proteome</keyword>
<dbReference type="Proteomes" id="UP000419144">
    <property type="component" value="Unassembled WGS sequence"/>
</dbReference>
<feature type="compositionally biased region" description="Low complexity" evidence="1">
    <location>
        <begin position="1"/>
        <end position="20"/>
    </location>
</feature>
<protein>
    <submittedName>
        <fullName evidence="2">Uncharacterized protein</fullName>
    </submittedName>
</protein>
<reference evidence="2" key="1">
    <citation type="submission" date="2019-11" db="EMBL/GenBank/DDBJ databases">
        <title>Leishmania tarentolae CDS.</title>
        <authorList>
            <person name="Goto Y."/>
            <person name="Yamagishi J."/>
        </authorList>
    </citation>
    <scope>NUCLEOTIDE SEQUENCE [LARGE SCALE GENOMIC DNA]</scope>
    <source>
        <strain evidence="2">Parrot Tar II</strain>
    </source>
</reference>
<dbReference type="VEuPathDB" id="TriTrypDB:LtaPh_2212600"/>
<evidence type="ECO:0000256" key="1">
    <source>
        <dbReference type="SAM" id="MobiDB-lite"/>
    </source>
</evidence>
<feature type="compositionally biased region" description="Low complexity" evidence="1">
    <location>
        <begin position="319"/>
        <end position="334"/>
    </location>
</feature>